<sequence>MIGCASHRFNWAIQAILRDHTTLLGKVHTLMTKLNTIKNRHRLREVDACL</sequence>
<evidence type="ECO:0000313" key="2">
    <source>
        <dbReference type="Proteomes" id="UP000709295"/>
    </source>
</evidence>
<keyword evidence="2" id="KW-1185">Reference proteome</keyword>
<dbReference type="PANTHER" id="PTHR40866:SF1">
    <property type="entry name" value="BED-TYPE DOMAIN-CONTAINING PROTEIN"/>
    <property type="match status" value="1"/>
</dbReference>
<name>A0A8J5MHE2_9STRA</name>
<reference evidence="1" key="1">
    <citation type="submission" date="2021-01" db="EMBL/GenBank/DDBJ databases">
        <title>Phytophthora aleatoria, a newly-described species from Pinus radiata is distinct from Phytophthora cactorum isolates based on comparative genomics.</title>
        <authorList>
            <person name="Mcdougal R."/>
            <person name="Panda P."/>
            <person name="Williams N."/>
            <person name="Studholme D.J."/>
        </authorList>
    </citation>
    <scope>NUCLEOTIDE SEQUENCE</scope>
    <source>
        <strain evidence="1">NZFS 4037</strain>
    </source>
</reference>
<accession>A0A8J5MHE2</accession>
<proteinExistence type="predicted"/>
<dbReference type="EMBL" id="JAENGY010000237">
    <property type="protein sequence ID" value="KAG6968512.1"/>
    <property type="molecule type" value="Genomic_DNA"/>
</dbReference>
<evidence type="ECO:0000313" key="1">
    <source>
        <dbReference type="EMBL" id="KAG6968512.1"/>
    </source>
</evidence>
<dbReference type="PANTHER" id="PTHR40866">
    <property type="entry name" value="BED-TYPE DOMAIN-CONTAINING PROTEIN"/>
    <property type="match status" value="1"/>
</dbReference>
<comment type="caution">
    <text evidence="1">The sequence shown here is derived from an EMBL/GenBank/DDBJ whole genome shotgun (WGS) entry which is preliminary data.</text>
</comment>
<dbReference type="Proteomes" id="UP000709295">
    <property type="component" value="Unassembled WGS sequence"/>
</dbReference>
<gene>
    <name evidence="1" type="ORF">JG688_00005776</name>
</gene>
<dbReference type="AlphaFoldDB" id="A0A8J5MHE2"/>
<organism evidence="1 2">
    <name type="scientific">Phytophthora aleatoria</name>
    <dbReference type="NCBI Taxonomy" id="2496075"/>
    <lineage>
        <taxon>Eukaryota</taxon>
        <taxon>Sar</taxon>
        <taxon>Stramenopiles</taxon>
        <taxon>Oomycota</taxon>
        <taxon>Peronosporomycetes</taxon>
        <taxon>Peronosporales</taxon>
        <taxon>Peronosporaceae</taxon>
        <taxon>Phytophthora</taxon>
    </lineage>
</organism>
<protein>
    <submittedName>
        <fullName evidence="1">Uncharacterized protein</fullName>
    </submittedName>
</protein>